<gene>
    <name evidence="1" type="ORF">B0H22_10393</name>
    <name evidence="4" type="ORF">C7960_1493</name>
    <name evidence="2" type="ORF">EDD83_05175</name>
    <name evidence="3" type="ORF">SAMN06295989_103145</name>
</gene>
<dbReference type="AlphaFoldDB" id="A0A285F7V9"/>
<dbReference type="EMBL" id="OBDR01000003">
    <property type="protein sequence ID" value="SNY06466.1"/>
    <property type="molecule type" value="Genomic_DNA"/>
</dbReference>
<organism evidence="3 5">
    <name type="scientific">Methanohalophilus euhalobius</name>
    <dbReference type="NCBI Taxonomy" id="51203"/>
    <lineage>
        <taxon>Archaea</taxon>
        <taxon>Methanobacteriati</taxon>
        <taxon>Methanobacteriota</taxon>
        <taxon>Stenosarchaea group</taxon>
        <taxon>Methanomicrobia</taxon>
        <taxon>Methanosarcinales</taxon>
        <taxon>Methanosarcinaceae</taxon>
        <taxon>Methanohalophilus</taxon>
    </lineage>
</organism>
<reference evidence="3" key="1">
    <citation type="submission" date="2017-09" db="EMBL/GenBank/DDBJ databases">
        <authorList>
            <person name="Ehlers B."/>
            <person name="Leendertz F.H."/>
        </authorList>
    </citation>
    <scope>NUCLEOTIDE SEQUENCE [LARGE SCALE GENOMIC DNA]</scope>
    <source>
        <strain evidence="3">WG-1MB</strain>
    </source>
</reference>
<protein>
    <submittedName>
        <fullName evidence="3">Uncharacterized protein</fullName>
    </submittedName>
</protein>
<evidence type="ECO:0000313" key="5">
    <source>
        <dbReference type="Proteomes" id="UP000217726"/>
    </source>
</evidence>
<dbReference type="Proteomes" id="UP000273978">
    <property type="component" value="Unassembled WGS sequence"/>
</dbReference>
<dbReference type="EMBL" id="RJJF01000015">
    <property type="protein sequence ID" value="RNI09346.1"/>
    <property type="molecule type" value="Genomic_DNA"/>
</dbReference>
<dbReference type="Proteomes" id="UP000217726">
    <property type="component" value="Unassembled WGS sequence"/>
</dbReference>
<dbReference type="EMBL" id="PVBU01000003">
    <property type="protein sequence ID" value="PQV43083.1"/>
    <property type="molecule type" value="Genomic_DNA"/>
</dbReference>
<name>A0A285F7V9_9EURY</name>
<dbReference type="Proteomes" id="UP000295404">
    <property type="component" value="Unassembled WGS sequence"/>
</dbReference>
<evidence type="ECO:0000313" key="6">
    <source>
        <dbReference type="Proteomes" id="UP000251060"/>
    </source>
</evidence>
<reference evidence="5" key="2">
    <citation type="submission" date="2017-09" db="EMBL/GenBank/DDBJ databases">
        <authorList>
            <person name="Varghese N."/>
            <person name="Submissions S."/>
        </authorList>
    </citation>
    <scope>NUCLEOTIDE SEQUENCE [LARGE SCALE GENOMIC DNA]</scope>
    <source>
        <strain evidence="5">WG-1MB</strain>
    </source>
</reference>
<dbReference type="OrthoDB" id="137518at2157"/>
<evidence type="ECO:0000313" key="3">
    <source>
        <dbReference type="EMBL" id="SNY06466.1"/>
    </source>
</evidence>
<evidence type="ECO:0000313" key="7">
    <source>
        <dbReference type="Proteomes" id="UP000273978"/>
    </source>
</evidence>
<reference evidence="1 6" key="3">
    <citation type="submission" date="2018-02" db="EMBL/GenBank/DDBJ databases">
        <title>Subsurface microbial communities from deep shales in Ohio and West Virginia, USA.</title>
        <authorList>
            <person name="Wrighton K."/>
        </authorList>
    </citation>
    <scope>NUCLEOTIDE SEQUENCE [LARGE SCALE GENOMIC DNA]</scope>
    <source>
        <strain evidence="1 6">DSM 10369</strain>
        <strain evidence="4 8">WG1_MB</strain>
    </source>
</reference>
<reference evidence="2 7" key="4">
    <citation type="submission" date="2018-10" db="EMBL/GenBank/DDBJ databases">
        <title>Cultivation of a novel Methanohalophilus strain from Kebrit Deep of the Red Sea and a genomic comparison of members of the genus Methanohalophilus.</title>
        <authorList>
            <person name="Guan Y."/>
            <person name="Ngugi D.K."/>
            <person name="Stingl U."/>
        </authorList>
    </citation>
    <scope>NUCLEOTIDE SEQUENCE [LARGE SCALE GENOMIC DNA]</scope>
    <source>
        <strain evidence="2 7">DSM 10369</strain>
    </source>
</reference>
<dbReference type="Proteomes" id="UP000251060">
    <property type="component" value="Unassembled WGS sequence"/>
</dbReference>
<proteinExistence type="predicted"/>
<evidence type="ECO:0000313" key="1">
    <source>
        <dbReference type="EMBL" id="PQV43083.1"/>
    </source>
</evidence>
<evidence type="ECO:0000313" key="8">
    <source>
        <dbReference type="Proteomes" id="UP000295404"/>
    </source>
</evidence>
<keyword evidence="5" id="KW-1185">Reference proteome</keyword>
<dbReference type="RefSeq" id="WP_096712051.1">
    <property type="nucleotide sequence ID" value="NZ_OBDR01000003.1"/>
</dbReference>
<sequence>MQKRNSIIVGLLLFILIGIVLAIPILIFQPEPGPLAFGVDNVDNTEHNVVVEIFDSDNQSIFYESYFLKSGDRTDLQYIKGPLGVYRFEVTLDQETKRIHMAEIRYARDVSGSDLVYIDIVNNTENPIEFGIAVP</sequence>
<dbReference type="EMBL" id="SMMS01000001">
    <property type="protein sequence ID" value="TCL12260.1"/>
    <property type="molecule type" value="Genomic_DNA"/>
</dbReference>
<evidence type="ECO:0000313" key="4">
    <source>
        <dbReference type="EMBL" id="TCL12260.1"/>
    </source>
</evidence>
<accession>A0A285F7V9</accession>
<evidence type="ECO:0000313" key="2">
    <source>
        <dbReference type="EMBL" id="RNI09346.1"/>
    </source>
</evidence>